<keyword evidence="5 6" id="KW-0472">Membrane</keyword>
<keyword evidence="8" id="KW-1185">Reference proteome</keyword>
<dbReference type="GO" id="GO:0022857">
    <property type="term" value="F:transmembrane transporter activity"/>
    <property type="evidence" value="ECO:0007669"/>
    <property type="project" value="UniProtKB-UniRule"/>
</dbReference>
<evidence type="ECO:0000256" key="5">
    <source>
        <dbReference type="ARBA" id="ARBA00023136"/>
    </source>
</evidence>
<feature type="transmembrane region" description="Helical" evidence="6">
    <location>
        <begin position="166"/>
        <end position="190"/>
    </location>
</feature>
<reference evidence="7 8" key="1">
    <citation type="journal article" date="2021" name="Elife">
        <title>Chloroplast acquisition without the gene transfer in kleptoplastic sea slugs, Plakobranchus ocellatus.</title>
        <authorList>
            <person name="Maeda T."/>
            <person name="Takahashi S."/>
            <person name="Yoshida T."/>
            <person name="Shimamura S."/>
            <person name="Takaki Y."/>
            <person name="Nagai Y."/>
            <person name="Toyoda A."/>
            <person name="Suzuki Y."/>
            <person name="Arimoto A."/>
            <person name="Ishii H."/>
            <person name="Satoh N."/>
            <person name="Nishiyama T."/>
            <person name="Hasebe M."/>
            <person name="Maruyama T."/>
            <person name="Minagawa J."/>
            <person name="Obokata J."/>
            <person name="Shigenobu S."/>
        </authorList>
    </citation>
    <scope>NUCLEOTIDE SEQUENCE [LARGE SCALE GENOMIC DNA]</scope>
</reference>
<comment type="caution">
    <text evidence="7">The sequence shown here is derived from an EMBL/GenBank/DDBJ whole genome shotgun (WGS) entry which is preliminary data.</text>
</comment>
<dbReference type="PANTHER" id="PTHR12385">
    <property type="entry name" value="CHOLINE TRANSPORTER-LIKE (SLC FAMILY 44)"/>
    <property type="match status" value="1"/>
</dbReference>
<evidence type="ECO:0000256" key="2">
    <source>
        <dbReference type="ARBA" id="ARBA00007168"/>
    </source>
</evidence>
<name>A0AAV4AV65_9GAST</name>
<evidence type="ECO:0000256" key="1">
    <source>
        <dbReference type="ARBA" id="ARBA00004141"/>
    </source>
</evidence>
<dbReference type="PANTHER" id="PTHR12385:SF12">
    <property type="entry name" value="CHOLINE TRANSPORTER-LIKE PROTEIN"/>
    <property type="match status" value="1"/>
</dbReference>
<evidence type="ECO:0000313" key="7">
    <source>
        <dbReference type="EMBL" id="GFO10728.1"/>
    </source>
</evidence>
<feature type="transmembrane region" description="Helical" evidence="6">
    <location>
        <begin position="63"/>
        <end position="83"/>
    </location>
</feature>
<feature type="transmembrane region" description="Helical" evidence="6">
    <location>
        <begin position="324"/>
        <end position="346"/>
    </location>
</feature>
<evidence type="ECO:0000256" key="6">
    <source>
        <dbReference type="RuleBase" id="RU368066"/>
    </source>
</evidence>
<dbReference type="Proteomes" id="UP000735302">
    <property type="component" value="Unassembled WGS sequence"/>
</dbReference>
<proteinExistence type="inferred from homology"/>
<dbReference type="PROSITE" id="PS51257">
    <property type="entry name" value="PROKAR_LIPOPROTEIN"/>
    <property type="match status" value="1"/>
</dbReference>
<comment type="similarity">
    <text evidence="2 6">Belongs to the CTL (choline transporter-like) family.</text>
</comment>
<comment type="subcellular location">
    <subcellularLocation>
        <location evidence="6">Cell membrane</location>
        <topology evidence="6">Multi-pass membrane protein</topology>
    </subcellularLocation>
    <subcellularLocation>
        <location evidence="1">Membrane</location>
        <topology evidence="1">Multi-pass membrane protein</topology>
    </subcellularLocation>
</comment>
<keyword evidence="3 6" id="KW-0812">Transmembrane</keyword>
<dbReference type="AlphaFoldDB" id="A0AAV4AV65"/>
<gene>
    <name evidence="7" type="ORF">PoB_003723300</name>
</gene>
<evidence type="ECO:0000313" key="8">
    <source>
        <dbReference type="Proteomes" id="UP000735302"/>
    </source>
</evidence>
<feature type="transmembrane region" description="Helical" evidence="6">
    <location>
        <begin position="7"/>
        <end position="33"/>
    </location>
</feature>
<dbReference type="Pfam" id="PF04515">
    <property type="entry name" value="Choline_transpo"/>
    <property type="match status" value="1"/>
</dbReference>
<feature type="transmembrane region" description="Helical" evidence="6">
    <location>
        <begin position="297"/>
        <end position="318"/>
    </location>
</feature>
<dbReference type="GO" id="GO:0005886">
    <property type="term" value="C:plasma membrane"/>
    <property type="evidence" value="ECO:0007669"/>
    <property type="project" value="UniProtKB-SubCell"/>
</dbReference>
<comment type="function">
    <text evidence="6">Choline transporter.</text>
</comment>
<keyword evidence="4 6" id="KW-1133">Transmembrane helix</keyword>
<organism evidence="7 8">
    <name type="scientific">Plakobranchus ocellatus</name>
    <dbReference type="NCBI Taxonomy" id="259542"/>
    <lineage>
        <taxon>Eukaryota</taxon>
        <taxon>Metazoa</taxon>
        <taxon>Spiralia</taxon>
        <taxon>Lophotrochozoa</taxon>
        <taxon>Mollusca</taxon>
        <taxon>Gastropoda</taxon>
        <taxon>Heterobranchia</taxon>
        <taxon>Euthyneura</taxon>
        <taxon>Panpulmonata</taxon>
        <taxon>Sacoglossa</taxon>
        <taxon>Placobranchoidea</taxon>
        <taxon>Plakobranchidae</taxon>
        <taxon>Plakobranchus</taxon>
    </lineage>
</organism>
<sequence>MVLIIRFVASFAVWIITTLAVLTSCVGTAFLWWTFMGNKQKLDFEESQNIPLLEVDIFSENTFLAFSVIASVLTLILLSALVINRRRLALVTGLLQEAGNCVSGMPLLLLQPLWTFLLLLVFFIYWVTVLAYLCTAEKPSVTEHGYVTYHEHEIVTHFWWYHLVGLFWVSEYIVACQSFVISGAVARWYFTRDKTQLGFPMLGNIGRLIIFHQGSVALGSFIIPLLRFPRALLFFVNRRFRGSRSSCVCLGLKYLSASSYTVVAIGGKNFCTSARKSYSILKGNALQMTSIGGAADFVLLLSKLTVMIGTASLSVLWFKSQKDFHFYAIPVLLVCVLSYFIAHCFISVYEMILNALLLCFCEDRDLNDGSVERPYFGSRSLMIRLLQCSEAVEGVPRQERVSRLEPETEPAQV</sequence>
<evidence type="ECO:0000256" key="4">
    <source>
        <dbReference type="ARBA" id="ARBA00022989"/>
    </source>
</evidence>
<feature type="transmembrane region" description="Helical" evidence="6">
    <location>
        <begin position="114"/>
        <end position="134"/>
    </location>
</feature>
<evidence type="ECO:0000256" key="3">
    <source>
        <dbReference type="ARBA" id="ARBA00022692"/>
    </source>
</evidence>
<accession>A0AAV4AV65</accession>
<feature type="transmembrane region" description="Helical" evidence="6">
    <location>
        <begin position="210"/>
        <end position="236"/>
    </location>
</feature>
<dbReference type="EMBL" id="BLXT01004211">
    <property type="protein sequence ID" value="GFO10728.1"/>
    <property type="molecule type" value="Genomic_DNA"/>
</dbReference>
<dbReference type="InterPro" id="IPR007603">
    <property type="entry name" value="Choline_transptr-like"/>
</dbReference>
<protein>
    <recommendedName>
        <fullName evidence="6">Choline transporter-like protein</fullName>
    </recommendedName>
</protein>